<evidence type="ECO:0000313" key="2">
    <source>
        <dbReference type="Proteomes" id="UP000237822"/>
    </source>
</evidence>
<keyword evidence="2" id="KW-1185">Reference proteome</keyword>
<comment type="caution">
    <text evidence="1">The sequence shown here is derived from an EMBL/GenBank/DDBJ whole genome shotgun (WGS) entry which is preliminary data.</text>
</comment>
<dbReference type="OrthoDB" id="4774211at2"/>
<dbReference type="Proteomes" id="UP000237822">
    <property type="component" value="Unassembled WGS sequence"/>
</dbReference>
<gene>
    <name evidence="1" type="ORF">BCF74_10491</name>
</gene>
<organism evidence="1 2">
    <name type="scientific">Knoellia remsis</name>
    <dbReference type="NCBI Taxonomy" id="407159"/>
    <lineage>
        <taxon>Bacteria</taxon>
        <taxon>Bacillati</taxon>
        <taxon>Actinomycetota</taxon>
        <taxon>Actinomycetes</taxon>
        <taxon>Micrococcales</taxon>
        <taxon>Intrasporangiaceae</taxon>
        <taxon>Knoellia</taxon>
    </lineage>
</organism>
<name>A0A2T0UXJ7_9MICO</name>
<proteinExistence type="predicted"/>
<dbReference type="EMBL" id="PVTI01000004">
    <property type="protein sequence ID" value="PRY62655.1"/>
    <property type="molecule type" value="Genomic_DNA"/>
</dbReference>
<dbReference type="AlphaFoldDB" id="A0A2T0UXJ7"/>
<protein>
    <submittedName>
        <fullName evidence="1">Uncharacterized protein</fullName>
    </submittedName>
</protein>
<dbReference type="RefSeq" id="WP_106296716.1">
    <property type="nucleotide sequence ID" value="NZ_PVTI01000004.1"/>
</dbReference>
<accession>A0A2T0UXJ7</accession>
<evidence type="ECO:0000313" key="1">
    <source>
        <dbReference type="EMBL" id="PRY62655.1"/>
    </source>
</evidence>
<sequence>MTHDLTHESLTILCDRCPVRDLHCADCMVTALIDIESMGLRGADATEELPLDADERAAVTACVRAGLITAEAATTVRSRRVPLAASRAVG</sequence>
<reference evidence="1 2" key="1">
    <citation type="submission" date="2018-03" db="EMBL/GenBank/DDBJ databases">
        <title>Genomic Encyclopedia of Archaeal and Bacterial Type Strains, Phase II (KMG-II): from individual species to whole genera.</title>
        <authorList>
            <person name="Goeker M."/>
        </authorList>
    </citation>
    <scope>NUCLEOTIDE SEQUENCE [LARGE SCALE GENOMIC DNA]</scope>
    <source>
        <strain evidence="1 2">ATCC BAA-1496</strain>
    </source>
</reference>